<dbReference type="Gene3D" id="1.20.58.300">
    <property type="entry name" value="FlgN-like"/>
    <property type="match status" value="1"/>
</dbReference>
<gene>
    <name evidence="5" type="ORF">F0A17_02060</name>
</gene>
<evidence type="ECO:0000313" key="6">
    <source>
        <dbReference type="Proteomes" id="UP000486760"/>
    </source>
</evidence>
<reference evidence="5 6" key="1">
    <citation type="submission" date="2019-08" db="EMBL/GenBank/DDBJ databases">
        <title>Bioinformatics analysis of the strain L3 and L5.</title>
        <authorList>
            <person name="Li X."/>
        </authorList>
    </citation>
    <scope>NUCLEOTIDE SEQUENCE [LARGE SCALE GENOMIC DNA]</scope>
    <source>
        <strain evidence="5 6">L5</strain>
    </source>
</reference>
<keyword evidence="3" id="KW-1005">Bacterial flagellum biogenesis</keyword>
<evidence type="ECO:0000256" key="2">
    <source>
        <dbReference type="ARBA" id="ARBA00007703"/>
    </source>
</evidence>
<evidence type="ECO:0000256" key="1">
    <source>
        <dbReference type="ARBA" id="ARBA00002397"/>
    </source>
</evidence>
<keyword evidence="6" id="KW-1185">Reference proteome</keyword>
<accession>A0A7V7G345</accession>
<dbReference type="GO" id="GO:0044780">
    <property type="term" value="P:bacterial-type flagellum assembly"/>
    <property type="evidence" value="ECO:0007669"/>
    <property type="project" value="InterPro"/>
</dbReference>
<keyword evidence="4" id="KW-0175">Coiled coil</keyword>
<keyword evidence="5" id="KW-0282">Flagellum</keyword>
<evidence type="ECO:0000256" key="4">
    <source>
        <dbReference type="SAM" id="Coils"/>
    </source>
</evidence>
<keyword evidence="5" id="KW-0969">Cilium</keyword>
<proteinExistence type="inferred from homology"/>
<dbReference type="AlphaFoldDB" id="A0A7V7G345"/>
<dbReference type="EMBL" id="VTPY01000001">
    <property type="protein sequence ID" value="KAA0014457.1"/>
    <property type="molecule type" value="Genomic_DNA"/>
</dbReference>
<dbReference type="InterPro" id="IPR007809">
    <property type="entry name" value="FlgN-like"/>
</dbReference>
<comment type="function">
    <text evidence="1">Required for the efficient initiation of filament assembly.</text>
</comment>
<sequence length="149" mass="16616">MSLLKLLREQQQRLHDLTQLLQQERNLLASADMGGQALTDLATHKQELLAKLEATEAMRQRVQRRLGYAEGTVGARQAAMEAGCLEAWDSTLELTREARRLNTLNGELVGLRMAQNSRLLDFIHQAAEKTVYRASGRVAAQSGRFNASV</sequence>
<comment type="similarity">
    <text evidence="2">Belongs to the FlgN family.</text>
</comment>
<keyword evidence="5" id="KW-0966">Cell projection</keyword>
<evidence type="ECO:0000256" key="3">
    <source>
        <dbReference type="ARBA" id="ARBA00022795"/>
    </source>
</evidence>
<evidence type="ECO:0000313" key="5">
    <source>
        <dbReference type="EMBL" id="KAA0014457.1"/>
    </source>
</evidence>
<dbReference type="Proteomes" id="UP000486760">
    <property type="component" value="Unassembled WGS sequence"/>
</dbReference>
<comment type="caution">
    <text evidence="5">The sequence shown here is derived from an EMBL/GenBank/DDBJ whole genome shotgun (WGS) entry which is preliminary data.</text>
</comment>
<dbReference type="InterPro" id="IPR036679">
    <property type="entry name" value="FlgN-like_sf"/>
</dbReference>
<dbReference type="RefSeq" id="WP_149326667.1">
    <property type="nucleotide sequence ID" value="NZ_VTPY01000001.1"/>
</dbReference>
<name>A0A7V7G345_9GAMM</name>
<feature type="coiled-coil region" evidence="4">
    <location>
        <begin position="7"/>
        <end position="65"/>
    </location>
</feature>
<dbReference type="Pfam" id="PF05130">
    <property type="entry name" value="FlgN"/>
    <property type="match status" value="1"/>
</dbReference>
<dbReference type="SUPFAM" id="SSF140566">
    <property type="entry name" value="FlgN-like"/>
    <property type="match status" value="1"/>
</dbReference>
<protein>
    <submittedName>
        <fullName evidence="5">Flagellar protein FlgN</fullName>
    </submittedName>
</protein>
<organism evidence="5 6">
    <name type="scientific">Billgrantia pellis</name>
    <dbReference type="NCBI Taxonomy" id="2606936"/>
    <lineage>
        <taxon>Bacteria</taxon>
        <taxon>Pseudomonadati</taxon>
        <taxon>Pseudomonadota</taxon>
        <taxon>Gammaproteobacteria</taxon>
        <taxon>Oceanospirillales</taxon>
        <taxon>Halomonadaceae</taxon>
        <taxon>Billgrantia</taxon>
    </lineage>
</organism>